<reference evidence="5" key="1">
    <citation type="journal article" date="2013" name="PLoS ONE">
        <title>Gene expression in gut symbiotic organ of stinkbug affected by extracellular bacterial symbiont.</title>
        <authorList>
            <person name="Futahashi R."/>
            <person name="Tanaka K."/>
            <person name="Tanahashi M."/>
            <person name="Nikoh N."/>
            <person name="Kikuchi Y."/>
            <person name="Lee B.L."/>
            <person name="Fukatsu T."/>
        </authorList>
    </citation>
    <scope>NUCLEOTIDE SEQUENCE</scope>
    <source>
        <tissue evidence="5">Midgut</tissue>
    </source>
</reference>
<evidence type="ECO:0000256" key="1">
    <source>
        <dbReference type="ARBA" id="ARBA00010646"/>
    </source>
</evidence>
<evidence type="ECO:0008006" key="6">
    <source>
        <dbReference type="Google" id="ProtNLM"/>
    </source>
</evidence>
<keyword evidence="2" id="KW-0378">Hydrolase</keyword>
<comment type="similarity">
    <text evidence="1">Belongs to the glycosyl hydrolase 25 family.</text>
</comment>
<dbReference type="GO" id="GO:0009253">
    <property type="term" value="P:peptidoglycan catabolic process"/>
    <property type="evidence" value="ECO:0007669"/>
    <property type="project" value="InterPro"/>
</dbReference>
<name>R4WMM0_RIPPE</name>
<proteinExistence type="evidence at transcript level"/>
<sequence>MKILLFVLGCLTCQVYSYVNKVVDLSHWNNVNMRLAQEDGIVGVIHKATQGEDYIDPTYQKRREQAEKLGLLWGAYHFGSGSNLGQVQADHFLRTVGNHTNVLLVLDLEPNGSNTMSIEQAGDFVLRVLEVTGRYPLIYGSPYFLSSYTGKLDVLRECKLWIAHYTDNASPILPNGSNSWLFWQYTDGGRGGTPRLVKGIGPCDRDRFNGEEEDLINKWPHF</sequence>
<dbReference type="GO" id="GO:0016998">
    <property type="term" value="P:cell wall macromolecule catabolic process"/>
    <property type="evidence" value="ECO:0007669"/>
    <property type="project" value="InterPro"/>
</dbReference>
<dbReference type="SMART" id="SM00641">
    <property type="entry name" value="Glyco_25"/>
    <property type="match status" value="1"/>
</dbReference>
<protein>
    <recommendedName>
        <fullName evidence="6">Lysozyme</fullName>
    </recommendedName>
</protein>
<evidence type="ECO:0000256" key="2">
    <source>
        <dbReference type="ARBA" id="ARBA00022801"/>
    </source>
</evidence>
<keyword evidence="4" id="KW-0732">Signal</keyword>
<dbReference type="GO" id="GO:0016052">
    <property type="term" value="P:carbohydrate catabolic process"/>
    <property type="evidence" value="ECO:0007669"/>
    <property type="project" value="TreeGrafter"/>
</dbReference>
<dbReference type="InterPro" id="IPR002053">
    <property type="entry name" value="Glyco_hydro_25"/>
</dbReference>
<dbReference type="PROSITE" id="PS51904">
    <property type="entry name" value="GLYCOSYL_HYDROL_F25_2"/>
    <property type="match status" value="1"/>
</dbReference>
<dbReference type="InterPro" id="IPR017853">
    <property type="entry name" value="GH"/>
</dbReference>
<dbReference type="InterPro" id="IPR018077">
    <property type="entry name" value="Glyco_hydro_fam25_subgr"/>
</dbReference>
<dbReference type="Pfam" id="PF01183">
    <property type="entry name" value="Glyco_hydro_25"/>
    <property type="match status" value="1"/>
</dbReference>
<evidence type="ECO:0000256" key="3">
    <source>
        <dbReference type="ARBA" id="ARBA00023295"/>
    </source>
</evidence>
<keyword evidence="3" id="KW-0326">Glycosidase</keyword>
<dbReference type="Gene3D" id="3.20.20.80">
    <property type="entry name" value="Glycosidases"/>
    <property type="match status" value="1"/>
</dbReference>
<dbReference type="CDD" id="cd00599">
    <property type="entry name" value="GH25_muramidase"/>
    <property type="match status" value="1"/>
</dbReference>
<dbReference type="PANTHER" id="PTHR34135:SF2">
    <property type="entry name" value="LYSOZYME"/>
    <property type="match status" value="1"/>
</dbReference>
<dbReference type="GO" id="GO:0003796">
    <property type="term" value="F:lysozyme activity"/>
    <property type="evidence" value="ECO:0007669"/>
    <property type="project" value="InterPro"/>
</dbReference>
<feature type="signal peptide" evidence="4">
    <location>
        <begin position="1"/>
        <end position="17"/>
    </location>
</feature>
<evidence type="ECO:0000313" key="5">
    <source>
        <dbReference type="EMBL" id="BAN20106.1"/>
    </source>
</evidence>
<dbReference type="AlphaFoldDB" id="R4WMM0"/>
<feature type="chain" id="PRO_5004372611" description="Lysozyme" evidence="4">
    <location>
        <begin position="18"/>
        <end position="222"/>
    </location>
</feature>
<organism evidence="5">
    <name type="scientific">Riptortus pedestris</name>
    <name type="common">Bean bug</name>
    <dbReference type="NCBI Taxonomy" id="329032"/>
    <lineage>
        <taxon>Eukaryota</taxon>
        <taxon>Metazoa</taxon>
        <taxon>Ecdysozoa</taxon>
        <taxon>Arthropoda</taxon>
        <taxon>Hexapoda</taxon>
        <taxon>Insecta</taxon>
        <taxon>Pterygota</taxon>
        <taxon>Neoptera</taxon>
        <taxon>Paraneoptera</taxon>
        <taxon>Hemiptera</taxon>
        <taxon>Heteroptera</taxon>
        <taxon>Panheteroptera</taxon>
        <taxon>Pentatomomorpha</taxon>
        <taxon>Coreoidea</taxon>
        <taxon>Alydidae</taxon>
        <taxon>Riptortus</taxon>
    </lineage>
</organism>
<dbReference type="PANTHER" id="PTHR34135">
    <property type="entry name" value="LYSOZYME"/>
    <property type="match status" value="1"/>
</dbReference>
<evidence type="ECO:0000256" key="4">
    <source>
        <dbReference type="SAM" id="SignalP"/>
    </source>
</evidence>
<accession>R4WMM0</accession>
<dbReference type="SUPFAM" id="SSF51445">
    <property type="entry name" value="(Trans)glycosidases"/>
    <property type="match status" value="1"/>
</dbReference>
<dbReference type="EMBL" id="AK416891">
    <property type="protein sequence ID" value="BAN20106.1"/>
    <property type="molecule type" value="mRNA"/>
</dbReference>